<reference evidence="1 2" key="1">
    <citation type="journal article" date="2007" name="Proc. Natl. Acad. Sci. U.S.A.">
        <title>The Orientia tsutsugamushi genome reveals massive proliferation of conjugative type IV secretion system and host-cell interaction genes.</title>
        <authorList>
            <person name="Cho N.-H."/>
            <person name="Kim H.-R."/>
            <person name="Lee J.-H."/>
            <person name="Kim S.-Y."/>
            <person name="Kim J."/>
            <person name="Cha S."/>
            <person name="Kim S.-Y."/>
            <person name="Darby A.C."/>
            <person name="Fuxelius H.-H."/>
            <person name="Yin J."/>
            <person name="Kim J.H."/>
            <person name="Kim J."/>
            <person name="Lee S.J."/>
            <person name="Koh Y.-S."/>
            <person name="Jang W.-J."/>
            <person name="Park K.-H."/>
            <person name="Andersson S.G.E."/>
            <person name="Choi M.-S."/>
            <person name="Kim I.-S."/>
        </authorList>
    </citation>
    <scope>NUCLEOTIDE SEQUENCE [LARGE SCALE GENOMIC DNA]</scope>
    <source>
        <strain evidence="1 2">Boryong</strain>
    </source>
</reference>
<gene>
    <name evidence="1" type="primary">ank2A1</name>
    <name evidence="1" type="ordered locus">OTBS_0051</name>
</gene>
<protein>
    <submittedName>
        <fullName evidence="1">Ankyrin repeat protein with 1d ankyrin repeats</fullName>
    </submittedName>
</protein>
<proteinExistence type="predicted"/>
<dbReference type="RefSeq" id="WP_011944254.1">
    <property type="nucleotide sequence ID" value="NC_009488.1"/>
</dbReference>
<sequence>MISDKIRREAFGYVQAGNKAALLELTALHSELVDTRSSQANNDTLLIRAFKYLREDIVEDLLILGADISPKDKHGMPATMWIYATERIDLTTEEYDNTALRISKKYLSLNENAKLYSDEYTNLLLNSTKAKFPVHCNNDGYDYTTILTKIIQRNLVQSAEWFIKNFQLNQNEIVESLIAGTIRMSSDNLTSTEVINVKFLLEKH</sequence>
<evidence type="ECO:0000313" key="2">
    <source>
        <dbReference type="Proteomes" id="UP000001565"/>
    </source>
</evidence>
<dbReference type="AlphaFoldDB" id="A5CBZ2"/>
<dbReference type="HOGENOM" id="CLU_1342147_0_0_5"/>
<accession>A5CBZ2</accession>
<dbReference type="InterPro" id="IPR036770">
    <property type="entry name" value="Ankyrin_rpt-contain_sf"/>
</dbReference>
<dbReference type="Gene3D" id="1.25.40.20">
    <property type="entry name" value="Ankyrin repeat-containing domain"/>
    <property type="match status" value="1"/>
</dbReference>
<name>A5CBZ2_ORITB</name>
<dbReference type="KEGG" id="ots:OTBS_0051"/>
<evidence type="ECO:0000313" key="1">
    <source>
        <dbReference type="EMBL" id="CAM79117.1"/>
    </source>
</evidence>
<organism evidence="1 2">
    <name type="scientific">Orientia tsutsugamushi (strain Boryong)</name>
    <name type="common">Rickettsia tsutsugamushi</name>
    <dbReference type="NCBI Taxonomy" id="357244"/>
    <lineage>
        <taxon>Bacteria</taxon>
        <taxon>Pseudomonadati</taxon>
        <taxon>Pseudomonadota</taxon>
        <taxon>Alphaproteobacteria</taxon>
        <taxon>Rickettsiales</taxon>
        <taxon>Rickettsiaceae</taxon>
        <taxon>Rickettsieae</taxon>
        <taxon>Orientia</taxon>
    </lineage>
</organism>
<dbReference type="SUPFAM" id="SSF48403">
    <property type="entry name" value="Ankyrin repeat"/>
    <property type="match status" value="1"/>
</dbReference>
<dbReference type="Proteomes" id="UP000001565">
    <property type="component" value="Chromosome"/>
</dbReference>
<dbReference type="EMBL" id="AM494475">
    <property type="protein sequence ID" value="CAM79117.1"/>
    <property type="molecule type" value="Genomic_DNA"/>
</dbReference>